<keyword evidence="5" id="KW-0456">Lyase</keyword>
<dbReference type="GO" id="GO:0004730">
    <property type="term" value="F:pseudouridylate synthase activity"/>
    <property type="evidence" value="ECO:0007669"/>
    <property type="project" value="UniProtKB-EC"/>
</dbReference>
<dbReference type="GO" id="GO:0003723">
    <property type="term" value="F:RNA binding"/>
    <property type="evidence" value="ECO:0007669"/>
    <property type="project" value="UniProtKB-KW"/>
</dbReference>
<dbReference type="InterPro" id="IPR002942">
    <property type="entry name" value="S4_RNA-bd"/>
</dbReference>
<keyword evidence="3" id="KW-0413">Isomerase</keyword>
<comment type="similarity">
    <text evidence="1">Belongs to the pseudouridine synthase RsuA family.</text>
</comment>
<evidence type="ECO:0000259" key="4">
    <source>
        <dbReference type="SMART" id="SM00363"/>
    </source>
</evidence>
<dbReference type="AlphaFoldDB" id="A0A484H6B4"/>
<evidence type="ECO:0000313" key="5">
    <source>
        <dbReference type="EMBL" id="VBB69667.1"/>
    </source>
</evidence>
<dbReference type="InterPro" id="IPR020094">
    <property type="entry name" value="TruA/RsuA/RluB/E/F_N"/>
</dbReference>
<dbReference type="PROSITE" id="PS01149">
    <property type="entry name" value="PSI_RSU"/>
    <property type="match status" value="1"/>
</dbReference>
<name>A0A484H6B4_9ZZZZ</name>
<dbReference type="Gene3D" id="3.30.70.580">
    <property type="entry name" value="Pseudouridine synthase I, catalytic domain, N-terminal subdomain"/>
    <property type="match status" value="1"/>
</dbReference>
<dbReference type="Gene3D" id="3.10.290.10">
    <property type="entry name" value="RNA-binding S4 domain"/>
    <property type="match status" value="1"/>
</dbReference>
<evidence type="ECO:0000256" key="3">
    <source>
        <dbReference type="ARBA" id="ARBA00023235"/>
    </source>
</evidence>
<dbReference type="InterPro" id="IPR006145">
    <property type="entry name" value="PsdUridine_synth_RsuA/RluA"/>
</dbReference>
<dbReference type="InterPro" id="IPR018496">
    <property type="entry name" value="PsdUridine_synth_RsuA/RluB_CS"/>
</dbReference>
<dbReference type="SMART" id="SM00363">
    <property type="entry name" value="S4"/>
    <property type="match status" value="1"/>
</dbReference>
<feature type="domain" description="RNA-binding S4" evidence="4">
    <location>
        <begin position="13"/>
        <end position="74"/>
    </location>
</feature>
<dbReference type="Pfam" id="PF00849">
    <property type="entry name" value="PseudoU_synth_2"/>
    <property type="match status" value="1"/>
</dbReference>
<dbReference type="GO" id="GO:0009982">
    <property type="term" value="F:pseudouridine synthase activity"/>
    <property type="evidence" value="ECO:0007669"/>
    <property type="project" value="InterPro"/>
</dbReference>
<dbReference type="GO" id="GO:0006364">
    <property type="term" value="P:rRNA processing"/>
    <property type="evidence" value="ECO:0007669"/>
    <property type="project" value="UniProtKB-ARBA"/>
</dbReference>
<reference evidence="5" key="1">
    <citation type="submission" date="2018-10" db="EMBL/GenBank/DDBJ databases">
        <authorList>
            <person name="Gruber-Vodicka H."/>
            <person name="Jaeckle O."/>
        </authorList>
    </citation>
    <scope>NUCLEOTIDE SEQUENCE</scope>
</reference>
<dbReference type="InterPro" id="IPR036986">
    <property type="entry name" value="S4_RNA-bd_sf"/>
</dbReference>
<protein>
    <submittedName>
        <fullName evidence="5">tRNA pseudouridine synthase A</fullName>
        <ecNumber evidence="5">4.2.1.70</ecNumber>
    </submittedName>
</protein>
<dbReference type="PANTHER" id="PTHR47683">
    <property type="entry name" value="PSEUDOURIDINE SYNTHASE FAMILY PROTEIN-RELATED"/>
    <property type="match status" value="1"/>
</dbReference>
<dbReference type="EC" id="4.2.1.70" evidence="5"/>
<dbReference type="FunFam" id="3.10.290.10:FF:000003">
    <property type="entry name" value="Pseudouridine synthase"/>
    <property type="match status" value="1"/>
</dbReference>
<organism evidence="5">
    <name type="scientific">invertebrate metagenome</name>
    <dbReference type="NCBI Taxonomy" id="1711999"/>
    <lineage>
        <taxon>unclassified sequences</taxon>
        <taxon>metagenomes</taxon>
        <taxon>organismal metagenomes</taxon>
    </lineage>
</organism>
<proteinExistence type="inferred from homology"/>
<dbReference type="InterPro" id="IPR042092">
    <property type="entry name" value="PsdUridine_s_RsuA/RluB/E/F_cat"/>
</dbReference>
<dbReference type="PANTHER" id="PTHR47683:SF3">
    <property type="entry name" value="RIBOSOMAL LARGE SUBUNIT PSEUDOURIDINE SYNTHASE B"/>
    <property type="match status" value="1"/>
</dbReference>
<evidence type="ECO:0000256" key="1">
    <source>
        <dbReference type="ARBA" id="ARBA00008348"/>
    </source>
</evidence>
<dbReference type="SUPFAM" id="SSF55120">
    <property type="entry name" value="Pseudouridine synthase"/>
    <property type="match status" value="1"/>
</dbReference>
<evidence type="ECO:0000256" key="2">
    <source>
        <dbReference type="ARBA" id="ARBA00022884"/>
    </source>
</evidence>
<dbReference type="NCBIfam" id="TIGR00093">
    <property type="entry name" value="pseudouridine synthase"/>
    <property type="match status" value="1"/>
</dbReference>
<keyword evidence="2" id="KW-0694">RNA-binding</keyword>
<sequence length="253" mass="27970">MENLEGERATTRERAAKVLARAGLCSRREAEQLIITGRVTVNGQMLEIPATRIMPTDAVHIDGTVVATLPAPIRLWRYHKPRGLVVTHRDPEGRQTVFATLPRSLPRVVSIGRLDLTSEGLLLLTNNGALAHKLEIPETSWVRRYRVRIHGKVDSVKIIRLSRGITLDGITYGPIHIAIDRASSSNTWLTVSLCEGRNREIRRVMAACGWSVSRLIRISYGPFKLGCLAKRAVEEVSSKELEGTVGTARLGTA</sequence>
<dbReference type="InterPro" id="IPR020103">
    <property type="entry name" value="PsdUridine_synth_cat_dom_sf"/>
</dbReference>
<dbReference type="InterPro" id="IPR050343">
    <property type="entry name" value="RsuA_PseudoU_synthase"/>
</dbReference>
<dbReference type="PROSITE" id="PS50889">
    <property type="entry name" value="S4"/>
    <property type="match status" value="1"/>
</dbReference>
<dbReference type="SUPFAM" id="SSF55174">
    <property type="entry name" value="Alpha-L RNA-binding motif"/>
    <property type="match status" value="1"/>
</dbReference>
<dbReference type="Pfam" id="PF01479">
    <property type="entry name" value="S4"/>
    <property type="match status" value="1"/>
</dbReference>
<dbReference type="Gene3D" id="3.30.70.1560">
    <property type="entry name" value="Alpha-L RNA-binding motif"/>
    <property type="match status" value="1"/>
</dbReference>
<dbReference type="InterPro" id="IPR000748">
    <property type="entry name" value="PsdUridine_synth_RsuA/RluB/E/F"/>
</dbReference>
<dbReference type="CDD" id="cd00165">
    <property type="entry name" value="S4"/>
    <property type="match status" value="1"/>
</dbReference>
<accession>A0A484H6B4</accession>
<gene>
    <name evidence="5" type="ORF">RIEGSTA812A_PEG_1140</name>
</gene>
<dbReference type="EMBL" id="LR026963">
    <property type="protein sequence ID" value="VBB69667.1"/>
    <property type="molecule type" value="Genomic_DNA"/>
</dbReference>